<evidence type="ECO:0000256" key="2">
    <source>
        <dbReference type="ARBA" id="ARBA00022676"/>
    </source>
</evidence>
<evidence type="ECO:0000256" key="1">
    <source>
        <dbReference type="ARBA" id="ARBA00004606"/>
    </source>
</evidence>
<dbReference type="GeneID" id="123073812"/>
<dbReference type="GO" id="GO:0016757">
    <property type="term" value="F:glycosyltransferase activity"/>
    <property type="evidence" value="ECO:0007669"/>
    <property type="project" value="UniProtKB-KW"/>
</dbReference>
<dbReference type="InterPro" id="IPR044174">
    <property type="entry name" value="BC10-like"/>
</dbReference>
<accession>A0A3B6GMB4</accession>
<dbReference type="Proteomes" id="UP000019116">
    <property type="component" value="Chromosome 3D"/>
</dbReference>
<dbReference type="GO" id="GO:0016020">
    <property type="term" value="C:membrane"/>
    <property type="evidence" value="ECO:0007669"/>
    <property type="project" value="UniProtKB-SubCell"/>
</dbReference>
<dbReference type="OrthoDB" id="627023at2759"/>
<proteinExistence type="predicted"/>
<dbReference type="Gramene" id="TraesWEE_scaffold_042982_01G000200.1">
    <property type="protein sequence ID" value="TraesWEE_scaffold_042982_01G000200.1"/>
    <property type="gene ID" value="TraesWEE_scaffold_042982_01G000200"/>
</dbReference>
<evidence type="ECO:0000313" key="7">
    <source>
        <dbReference type="EnsemblPlants" id="TraesCS3D02G042700.1"/>
    </source>
</evidence>
<dbReference type="Gramene" id="TraesJUL3D03G01824640.1">
    <property type="protein sequence ID" value="TraesJUL3D03G01824640.1"/>
    <property type="gene ID" value="TraesJUL3D03G01824640"/>
</dbReference>
<evidence type="ECO:0000256" key="6">
    <source>
        <dbReference type="SAM" id="MobiDB-lite"/>
    </source>
</evidence>
<sequence length="398" mass="44596">MKKPMAAGSGRVNVVPMLLVFCLAYVLGLVSNVTFENFYVHNFLSPLMLPASRLQTPPTTPEAVPCILPPSLPPPEPTPPPPASLERRRMESGSGAMHNMTDEELLWRASMVPRIKSTPKHGIVPKVAFLFLVRGDVPLRPLWDKFFEGHEGLYSIYVHTSPDYTGSAPPDSPFYGRIIPSQRTSWGNINLMDAERRLLGNALLDVANARFALLSESCIPILGFPALYAYLTGSNTSFVDSFDRRDGRARHREFFAERNISLAQWRKGAQWFEMDRAFALEVVSDETYYGPVFRNGKHGVRNLEEHYPMTLASVLGWGARNSNRTVTYSDWRHPVGQHPKSHNGSEITEELFEEMRRGYGDCYYNGGVAEVCAVFARKFKPEALDALLDLAPKLFASG</sequence>
<keyword evidence="8" id="KW-1185">Reference proteome</keyword>
<evidence type="ECO:0000256" key="5">
    <source>
        <dbReference type="ARBA" id="ARBA00023180"/>
    </source>
</evidence>
<organism evidence="7">
    <name type="scientific">Triticum aestivum</name>
    <name type="common">Wheat</name>
    <dbReference type="NCBI Taxonomy" id="4565"/>
    <lineage>
        <taxon>Eukaryota</taxon>
        <taxon>Viridiplantae</taxon>
        <taxon>Streptophyta</taxon>
        <taxon>Embryophyta</taxon>
        <taxon>Tracheophyta</taxon>
        <taxon>Spermatophyta</taxon>
        <taxon>Magnoliopsida</taxon>
        <taxon>Liliopsida</taxon>
        <taxon>Poales</taxon>
        <taxon>Poaceae</taxon>
        <taxon>BOP clade</taxon>
        <taxon>Pooideae</taxon>
        <taxon>Triticodae</taxon>
        <taxon>Triticeae</taxon>
        <taxon>Triticinae</taxon>
        <taxon>Triticum</taxon>
    </lineage>
</organism>
<dbReference type="Gramene" id="TraesROB_scaffold_111706_01G000100.1">
    <property type="protein sequence ID" value="TraesROB_scaffold_111706_01G000100.1"/>
    <property type="gene ID" value="TraesROB_scaffold_111706_01G000100"/>
</dbReference>
<dbReference type="Gramene" id="TraesARI3D03G01838260.1">
    <property type="protein sequence ID" value="TraesARI3D03G01838260.1"/>
    <property type="gene ID" value="TraesARI3D03G01838260"/>
</dbReference>
<dbReference type="Gramene" id="TraesCAD_scaffold_039329_01G000200.1">
    <property type="protein sequence ID" value="TraesCAD_scaffold_039329_01G000200.1"/>
    <property type="gene ID" value="TraesCAD_scaffold_039329_01G000200"/>
</dbReference>
<dbReference type="Gramene" id="TraesLDM3D03G01804870.1">
    <property type="protein sequence ID" value="TraesLDM3D03G01804870.1"/>
    <property type="gene ID" value="TraesLDM3D03G01804870"/>
</dbReference>
<dbReference type="Gramene" id="TraesNOR3D03G01833120.1">
    <property type="protein sequence ID" value="TraesNOR3D03G01833120.1"/>
    <property type="gene ID" value="TraesNOR3D03G01833120"/>
</dbReference>
<keyword evidence="4" id="KW-0472">Membrane</keyword>
<dbReference type="STRING" id="4565.A0A3B6GMB4"/>
<keyword evidence="3" id="KW-0808">Transferase</keyword>
<dbReference type="Gramene" id="TraesPARA_EIv1.0_1058900.1">
    <property type="protein sequence ID" value="TraesPARA_EIv1.0_1058900.1.CDS"/>
    <property type="gene ID" value="TraesPARA_EIv1.0_1058900"/>
</dbReference>
<reference evidence="7" key="2">
    <citation type="submission" date="2018-10" db="UniProtKB">
        <authorList>
            <consortium name="EnsemblPlants"/>
        </authorList>
    </citation>
    <scope>IDENTIFICATION</scope>
</reference>
<dbReference type="EnsemblPlants" id="TraesCS3D02G042700.1">
    <property type="protein sequence ID" value="TraesCS3D02G042700.1"/>
    <property type="gene ID" value="TraesCS3D02G042700"/>
</dbReference>
<feature type="compositionally biased region" description="Pro residues" evidence="6">
    <location>
        <begin position="68"/>
        <end position="83"/>
    </location>
</feature>
<evidence type="ECO:0000256" key="3">
    <source>
        <dbReference type="ARBA" id="ARBA00022679"/>
    </source>
</evidence>
<dbReference type="AlphaFoldDB" id="A0A3B6GMB4"/>
<feature type="region of interest" description="Disordered" evidence="6">
    <location>
        <begin position="68"/>
        <end position="89"/>
    </location>
</feature>
<dbReference type="Gramene" id="TraesCS3D03G0076300.1">
    <property type="protein sequence ID" value="TraesCS3D03G0076300.1.CDS"/>
    <property type="gene ID" value="TraesCS3D03G0076300"/>
</dbReference>
<dbReference type="InterPro" id="IPR003406">
    <property type="entry name" value="Glyco_trans_14"/>
</dbReference>
<keyword evidence="5" id="KW-0325">Glycoprotein</keyword>
<dbReference type="PANTHER" id="PTHR31042:SF147">
    <property type="entry name" value="GLYCOSYLTRANSFERASE"/>
    <property type="match status" value="1"/>
</dbReference>
<dbReference type="PANTHER" id="PTHR31042">
    <property type="entry name" value="CORE-2/I-BRANCHING BETA-1,6-N-ACETYLGLUCOSAMINYLTRANSFERASE FAMILY PROTEIN-RELATED"/>
    <property type="match status" value="1"/>
</dbReference>
<name>A0A3B6GMB4_WHEAT</name>
<dbReference type="Gramene" id="TraesCS3D02G042700.1">
    <property type="protein sequence ID" value="TraesCS3D02G042700.1"/>
    <property type="gene ID" value="TraesCS3D02G042700"/>
</dbReference>
<dbReference type="Pfam" id="PF02485">
    <property type="entry name" value="Branch"/>
    <property type="match status" value="1"/>
</dbReference>
<reference evidence="7" key="1">
    <citation type="submission" date="2018-08" db="EMBL/GenBank/DDBJ databases">
        <authorList>
            <person name="Rossello M."/>
        </authorList>
    </citation>
    <scope>NUCLEOTIDE SEQUENCE [LARGE SCALE GENOMIC DNA]</scope>
    <source>
        <strain evidence="7">cv. Chinese Spring</strain>
    </source>
</reference>
<dbReference type="OMA" id="WANISMI"/>
<evidence type="ECO:0000256" key="4">
    <source>
        <dbReference type="ARBA" id="ARBA00023136"/>
    </source>
</evidence>
<dbReference type="Gramene" id="TraesCLE_scaffold_071119_01G000100.1">
    <property type="protein sequence ID" value="TraesCLE_scaffold_071119_01G000100.1"/>
    <property type="gene ID" value="TraesCLE_scaffold_071119_01G000100"/>
</dbReference>
<keyword evidence="2" id="KW-0328">Glycosyltransferase</keyword>
<dbReference type="Gramene" id="TraesMAC3D03G01804860.1">
    <property type="protein sequence ID" value="TraesMAC3D03G01804860.1"/>
    <property type="gene ID" value="TraesMAC3D03G01804860"/>
</dbReference>
<comment type="subcellular location">
    <subcellularLocation>
        <location evidence="1">Membrane</location>
        <topology evidence="1">Single-pass type II membrane protein</topology>
    </subcellularLocation>
</comment>
<evidence type="ECO:0000313" key="8">
    <source>
        <dbReference type="Proteomes" id="UP000019116"/>
    </source>
</evidence>
<dbReference type="Gramene" id="TraesSTA3D03G01793490.1">
    <property type="protein sequence ID" value="TraesSTA3D03G01793490.1"/>
    <property type="gene ID" value="TraesSTA3D03G01793490"/>
</dbReference>
<dbReference type="RefSeq" id="XP_044352775.1">
    <property type="nucleotide sequence ID" value="XM_044496840.1"/>
</dbReference>
<dbReference type="Gramene" id="TraesRN3D0100082700.1">
    <property type="protein sequence ID" value="TraesRN3D0100082700.1"/>
    <property type="gene ID" value="TraesRN3D0100082700"/>
</dbReference>
<gene>
    <name evidence="7" type="primary">LOC123073812</name>
</gene>
<dbReference type="Gramene" id="TraesJAG3D03G01815350.1">
    <property type="protein sequence ID" value="TraesJAG3D03G01815350.1"/>
    <property type="gene ID" value="TraesJAG3D03G01815350"/>
</dbReference>
<protein>
    <submittedName>
        <fullName evidence="7">Uncharacterized protein</fullName>
    </submittedName>
</protein>
<dbReference type="Gramene" id="TraesLAC3D03G01748210.1">
    <property type="protein sequence ID" value="TraesLAC3D03G01748210.1"/>
    <property type="gene ID" value="TraesLAC3D03G01748210"/>
</dbReference>